<evidence type="ECO:0000313" key="8">
    <source>
        <dbReference type="EMBL" id="RHA73633.1"/>
    </source>
</evidence>
<evidence type="ECO:0000256" key="6">
    <source>
        <dbReference type="PROSITE-ProRule" id="PRU00433"/>
    </source>
</evidence>
<dbReference type="GO" id="GO:0030313">
    <property type="term" value="C:cell envelope"/>
    <property type="evidence" value="ECO:0007669"/>
    <property type="project" value="UniProtKB-SubCell"/>
</dbReference>
<evidence type="ECO:0000256" key="3">
    <source>
        <dbReference type="ARBA" id="ARBA00022723"/>
    </source>
</evidence>
<keyword evidence="5 6" id="KW-0408">Iron</keyword>
<proteinExistence type="predicted"/>
<dbReference type="PROSITE" id="PS51007">
    <property type="entry name" value="CYTC"/>
    <property type="match status" value="2"/>
</dbReference>
<comment type="subcellular location">
    <subcellularLocation>
        <location evidence="1">Cell envelope</location>
    </subcellularLocation>
</comment>
<evidence type="ECO:0000256" key="4">
    <source>
        <dbReference type="ARBA" id="ARBA00023002"/>
    </source>
</evidence>
<dbReference type="InterPro" id="IPR051395">
    <property type="entry name" value="Cytochrome_c_Peroxidase/MauG"/>
</dbReference>
<dbReference type="InterPro" id="IPR036909">
    <property type="entry name" value="Cyt_c-like_dom_sf"/>
</dbReference>
<dbReference type="Gene3D" id="1.10.760.10">
    <property type="entry name" value="Cytochrome c-like domain"/>
    <property type="match status" value="2"/>
</dbReference>
<feature type="domain" description="Cytochrome c" evidence="7">
    <location>
        <begin position="34"/>
        <end position="144"/>
    </location>
</feature>
<dbReference type="Pfam" id="PF03150">
    <property type="entry name" value="CCP_MauG"/>
    <property type="match status" value="1"/>
</dbReference>
<evidence type="ECO:0000259" key="7">
    <source>
        <dbReference type="PROSITE" id="PS51007"/>
    </source>
</evidence>
<evidence type="ECO:0000256" key="5">
    <source>
        <dbReference type="ARBA" id="ARBA00023004"/>
    </source>
</evidence>
<gene>
    <name evidence="8" type="ORF">DW921_12640</name>
</gene>
<dbReference type="GO" id="GO:0009055">
    <property type="term" value="F:electron transfer activity"/>
    <property type="evidence" value="ECO:0007669"/>
    <property type="project" value="InterPro"/>
</dbReference>
<name>A0A413SWP6_9BACT</name>
<dbReference type="SMART" id="SM01235">
    <property type="entry name" value="Haem_bd"/>
    <property type="match status" value="1"/>
</dbReference>
<dbReference type="Proteomes" id="UP000283855">
    <property type="component" value="Unassembled WGS sequence"/>
</dbReference>
<keyword evidence="4" id="KW-0560">Oxidoreductase</keyword>
<evidence type="ECO:0000256" key="2">
    <source>
        <dbReference type="ARBA" id="ARBA00022617"/>
    </source>
</evidence>
<dbReference type="RefSeq" id="WP_118400850.1">
    <property type="nucleotide sequence ID" value="NZ_CABJGD010000033.1"/>
</dbReference>
<dbReference type="PANTHER" id="PTHR30600">
    <property type="entry name" value="CYTOCHROME C PEROXIDASE-RELATED"/>
    <property type="match status" value="1"/>
</dbReference>
<dbReference type="InterPro" id="IPR004852">
    <property type="entry name" value="Di-haem_cyt_c_peroxidsae"/>
</dbReference>
<dbReference type="GO" id="GO:0046872">
    <property type="term" value="F:metal ion binding"/>
    <property type="evidence" value="ECO:0007669"/>
    <property type="project" value="UniProtKB-KW"/>
</dbReference>
<reference evidence="8 9" key="1">
    <citation type="submission" date="2018-08" db="EMBL/GenBank/DDBJ databases">
        <title>A genome reference for cultivated species of the human gut microbiota.</title>
        <authorList>
            <person name="Zou Y."/>
            <person name="Xue W."/>
            <person name="Luo G."/>
        </authorList>
    </citation>
    <scope>NUCLEOTIDE SEQUENCE [LARGE SCALE GENOMIC DNA]</scope>
    <source>
        <strain evidence="8 9">AM42-38</strain>
    </source>
</reference>
<evidence type="ECO:0000313" key="9">
    <source>
        <dbReference type="Proteomes" id="UP000283855"/>
    </source>
</evidence>
<dbReference type="Pfam" id="PF14376">
    <property type="entry name" value="Haem_bd"/>
    <property type="match status" value="1"/>
</dbReference>
<keyword evidence="3 6" id="KW-0479">Metal-binding</keyword>
<dbReference type="PANTHER" id="PTHR30600:SF7">
    <property type="entry name" value="CYTOCHROME C PEROXIDASE-RELATED"/>
    <property type="match status" value="1"/>
</dbReference>
<comment type="caution">
    <text evidence="8">The sequence shown here is derived from an EMBL/GenBank/DDBJ whole genome shotgun (WGS) entry which is preliminary data.</text>
</comment>
<feature type="domain" description="Cytochrome c" evidence="7">
    <location>
        <begin position="326"/>
        <end position="446"/>
    </location>
</feature>
<evidence type="ECO:0000256" key="1">
    <source>
        <dbReference type="ARBA" id="ARBA00004196"/>
    </source>
</evidence>
<dbReference type="InterPro" id="IPR025992">
    <property type="entry name" value="Haem-bd"/>
</dbReference>
<sequence>MKKTSKIILFVLVVVALLCGVYRLANKAPSASLESNAQMAEIIESSGCMACHTANPELPFYAGLPVAGKLVKEDIRLGYRSFDMAPMVEALQKDEKVSEVDLAKVEKVIADGTMPLAKYYLVHWGSSVSDTEKQMALAWVKSQRTAFYPNPLADAQWTNEAIRPVQDSVAVDMRKVILGNLLFHDVRLSADNTVSCSSCHGLNTGGVDNKAFSEGVGGQLGGVNAPTVYNALYNFVQFWDGRAATLADQAAGPPLNPVEMACKSFDEICEKLNADAAFKKAFEEVYPDGINQNNITNAIQEFERTLLTPNSRFDKYLKGDQTAMNAEEVAGYDLFKKYNCATCHVGENMGGQSYELMGIKHDYFADRGTELTIEDNGRFKETKDERDRHRFKVPGLRNVALTAPYFHDATQATLEDAVIAMAKYEVGVDLTQQEVKQIVSFLQTLTGEYQGKLLTNANDLQK</sequence>
<keyword evidence="2 6" id="KW-0349">Heme</keyword>
<protein>
    <submittedName>
        <fullName evidence="8">Cytochrome B6</fullName>
    </submittedName>
</protein>
<dbReference type="FunFam" id="1.10.760.10:FF:000007">
    <property type="entry name" value="Cytochrome c peroxidase"/>
    <property type="match status" value="1"/>
</dbReference>
<organism evidence="8 9">
    <name type="scientific">Phocaeicola coprophilus</name>
    <dbReference type="NCBI Taxonomy" id="387090"/>
    <lineage>
        <taxon>Bacteria</taxon>
        <taxon>Pseudomonadati</taxon>
        <taxon>Bacteroidota</taxon>
        <taxon>Bacteroidia</taxon>
        <taxon>Bacteroidales</taxon>
        <taxon>Bacteroidaceae</taxon>
        <taxon>Phocaeicola</taxon>
    </lineage>
</organism>
<dbReference type="AlphaFoldDB" id="A0A413SWP6"/>
<accession>A0A413SWP6</accession>
<dbReference type="GO" id="GO:0004130">
    <property type="term" value="F:cytochrome-c peroxidase activity"/>
    <property type="evidence" value="ECO:0007669"/>
    <property type="project" value="TreeGrafter"/>
</dbReference>
<dbReference type="EMBL" id="QSFT01000033">
    <property type="protein sequence ID" value="RHA73633.1"/>
    <property type="molecule type" value="Genomic_DNA"/>
</dbReference>
<dbReference type="SUPFAM" id="SSF46626">
    <property type="entry name" value="Cytochrome c"/>
    <property type="match status" value="2"/>
</dbReference>
<dbReference type="GO" id="GO:0020037">
    <property type="term" value="F:heme binding"/>
    <property type="evidence" value="ECO:0007669"/>
    <property type="project" value="InterPro"/>
</dbReference>
<dbReference type="InterPro" id="IPR009056">
    <property type="entry name" value="Cyt_c-like_dom"/>
</dbReference>